<keyword evidence="1" id="KW-1133">Transmembrane helix</keyword>
<organism evidence="3 4">
    <name type="scientific">Candidatus Lloydbacteria bacterium RIFCSPLOWO2_01_FULL_50_20</name>
    <dbReference type="NCBI Taxonomy" id="1798665"/>
    <lineage>
        <taxon>Bacteria</taxon>
        <taxon>Candidatus Lloydiibacteriota</taxon>
    </lineage>
</organism>
<dbReference type="Pfam" id="PF04773">
    <property type="entry name" value="FecR"/>
    <property type="match status" value="1"/>
</dbReference>
<reference evidence="3 4" key="1">
    <citation type="journal article" date="2016" name="Nat. Commun.">
        <title>Thousands of microbial genomes shed light on interconnected biogeochemical processes in an aquifer system.</title>
        <authorList>
            <person name="Anantharaman K."/>
            <person name="Brown C.T."/>
            <person name="Hug L.A."/>
            <person name="Sharon I."/>
            <person name="Castelle C.J."/>
            <person name="Probst A.J."/>
            <person name="Thomas B.C."/>
            <person name="Singh A."/>
            <person name="Wilkins M.J."/>
            <person name="Karaoz U."/>
            <person name="Brodie E.L."/>
            <person name="Williams K.H."/>
            <person name="Hubbard S.S."/>
            <person name="Banfield J.F."/>
        </authorList>
    </citation>
    <scope>NUCLEOTIDE SEQUENCE [LARGE SCALE GENOMIC DNA]</scope>
</reference>
<keyword evidence="1" id="KW-0812">Transmembrane</keyword>
<proteinExistence type="predicted"/>
<keyword evidence="1" id="KW-0472">Membrane</keyword>
<dbReference type="InterPro" id="IPR006860">
    <property type="entry name" value="FecR"/>
</dbReference>
<dbReference type="Proteomes" id="UP000178534">
    <property type="component" value="Unassembled WGS sequence"/>
</dbReference>
<accession>A0A1G2DIM6</accession>
<gene>
    <name evidence="3" type="ORF">A2942_03260</name>
</gene>
<feature type="transmembrane region" description="Helical" evidence="1">
    <location>
        <begin position="623"/>
        <end position="642"/>
    </location>
</feature>
<evidence type="ECO:0000259" key="2">
    <source>
        <dbReference type="Pfam" id="PF04773"/>
    </source>
</evidence>
<name>A0A1G2DIM6_9BACT</name>
<evidence type="ECO:0000256" key="1">
    <source>
        <dbReference type="SAM" id="Phobius"/>
    </source>
</evidence>
<dbReference type="AlphaFoldDB" id="A0A1G2DIM6"/>
<dbReference type="STRING" id="1798665.A2942_03260"/>
<sequence>MDQKTTKMKSGAIIGLLGITVIVSAGILLPSPAFAQDVYDRVKARAQEDCKKIAGQLGKEVPYVSVDTDSRILSGHAGYCLFTRKSSSETYASKTIEDIKVVITEIDFFRYNTAEDARDNLRNKEDDVYKQVTLGNKLNADAPSFVREIPNGHVFISKYYNDYINDKLIIGQGWVNIVKGSCRIVVFGGSFYFDPEGTYHSYNNDIYNNELIDHHPGFNHDREADLVDLAGQKAEELLSMLDCGDTAIKTPPVENVPSVSPTPIDWPECFSECSAVRRSKDCVITVGVRPSETQCLRDLLSESLACQNTCLVKLPQRECSADAPPMQFPEINFGKRSYFVSDPDLIDLIVPPAIEQNYPEIKDVSKPELDKDARVTNPVGSRDNERDYGYNSLSGTHDYIGDLLKNNGAREMDLPEVKDINNKVFDNSAESISDPLKNQASVWSTEGQAVDILLPGETEWRELKKGDPIPSGSRIFTGMDSDLLIHLGSGGVVKARPFTDFIFDQNLVDESCAAGSRTPLIHHLDLRDGEVEVQVEKGTYQGSLQVTTPSATNGVRGTHFWVSYNAEKNISTTGVYEGTVAVTDRTTGATMDLQPRPDGKPGIAIIGSAPEKQLAETRQKSDALLWAILVLVVGGGAFWIYWRRRAI</sequence>
<feature type="domain" description="FecR protein" evidence="2">
    <location>
        <begin position="523"/>
        <end position="580"/>
    </location>
</feature>
<dbReference type="PANTHER" id="PTHR38731">
    <property type="entry name" value="LIPL45-RELATED LIPOPROTEIN-RELATED"/>
    <property type="match status" value="1"/>
</dbReference>
<evidence type="ECO:0000313" key="4">
    <source>
        <dbReference type="Proteomes" id="UP000178534"/>
    </source>
</evidence>
<protein>
    <recommendedName>
        <fullName evidence="2">FecR protein domain-containing protein</fullName>
    </recommendedName>
</protein>
<evidence type="ECO:0000313" key="3">
    <source>
        <dbReference type="EMBL" id="OGZ13353.1"/>
    </source>
</evidence>
<dbReference type="EMBL" id="MHLP01000008">
    <property type="protein sequence ID" value="OGZ13353.1"/>
    <property type="molecule type" value="Genomic_DNA"/>
</dbReference>
<dbReference type="Gene3D" id="2.60.120.1440">
    <property type="match status" value="1"/>
</dbReference>
<dbReference type="PANTHER" id="PTHR38731:SF1">
    <property type="entry name" value="FECR PROTEIN DOMAIN-CONTAINING PROTEIN"/>
    <property type="match status" value="1"/>
</dbReference>
<comment type="caution">
    <text evidence="3">The sequence shown here is derived from an EMBL/GenBank/DDBJ whole genome shotgun (WGS) entry which is preliminary data.</text>
</comment>